<reference evidence="1" key="1">
    <citation type="submission" date="2022-07" db="EMBL/GenBank/DDBJ databases">
        <authorList>
            <person name="Xamxidin M."/>
        </authorList>
    </citation>
    <scope>NUCLEOTIDE SEQUENCE</scope>
    <source>
        <strain evidence="1">YS8-69</strain>
    </source>
</reference>
<sequence>MNTFPSTAEVWIIHESQALLFRRRDQQWQQEIAMPFNEFLGSATALSSFTLPDTSIHINLKNTQNPEQSGQGKCWVGLCHDPLRLIEVQDNQIHTRQLHEIRTMGKVARTICVDKPQNFERGIEMMLVHAQEHQHLKNWLASQKSGARKFSGGLQLCAALWLKAESSYQHLRLAALACTALSLGVMNWNMEQQLEKQGHQIERSIQLSRTKAAAEPAAMSFEQWSEQINKFGKSNRANLQSLNIHWNNNGDVYSYAVLERERKRVPKGCTLETPVRVQCSAKASAR</sequence>
<comment type="caution">
    <text evidence="1">The sequence shown here is derived from an EMBL/GenBank/DDBJ whole genome shotgun (WGS) entry which is preliminary data.</text>
</comment>
<dbReference type="EMBL" id="JANKHG010000001">
    <property type="protein sequence ID" value="MCR2745145.1"/>
    <property type="molecule type" value="Genomic_DNA"/>
</dbReference>
<dbReference type="RefSeq" id="WP_257510396.1">
    <property type="nucleotide sequence ID" value="NZ_JANKHG010000001.1"/>
</dbReference>
<name>A0ABT1XD00_9BURK</name>
<keyword evidence="2" id="KW-1185">Reference proteome</keyword>
<accession>A0ABT1XD00</accession>
<protein>
    <submittedName>
        <fullName evidence="1">Uncharacterized protein</fullName>
    </submittedName>
</protein>
<proteinExistence type="predicted"/>
<organism evidence="1 2">
    <name type="scientific">Limnobacter parvus</name>
    <dbReference type="NCBI Taxonomy" id="2939690"/>
    <lineage>
        <taxon>Bacteria</taxon>
        <taxon>Pseudomonadati</taxon>
        <taxon>Pseudomonadota</taxon>
        <taxon>Betaproteobacteria</taxon>
        <taxon>Burkholderiales</taxon>
        <taxon>Burkholderiaceae</taxon>
        <taxon>Limnobacter</taxon>
    </lineage>
</organism>
<evidence type="ECO:0000313" key="1">
    <source>
        <dbReference type="EMBL" id="MCR2745145.1"/>
    </source>
</evidence>
<dbReference type="Proteomes" id="UP001165267">
    <property type="component" value="Unassembled WGS sequence"/>
</dbReference>
<gene>
    <name evidence="1" type="ORF">NSP04_00610</name>
</gene>
<evidence type="ECO:0000313" key="2">
    <source>
        <dbReference type="Proteomes" id="UP001165267"/>
    </source>
</evidence>